<accession>A0AB73IMX4</accession>
<dbReference type="Proteomes" id="UP001229486">
    <property type="component" value="Unassembled WGS sequence"/>
</dbReference>
<comment type="caution">
    <text evidence="4">The sequence shown here is derived from an EMBL/GenBank/DDBJ whole genome shotgun (WGS) entry which is preliminary data.</text>
</comment>
<protein>
    <submittedName>
        <fullName evidence="4">Uncharacterized protein</fullName>
    </submittedName>
</protein>
<feature type="domain" description="DUF7686" evidence="2">
    <location>
        <begin position="50"/>
        <end position="123"/>
    </location>
</feature>
<dbReference type="Pfam" id="PF24828">
    <property type="entry name" value="DUF7713"/>
    <property type="match status" value="1"/>
</dbReference>
<dbReference type="InterPro" id="IPR056102">
    <property type="entry name" value="DUF7685"/>
</dbReference>
<dbReference type="RefSeq" id="WP_392395950.1">
    <property type="nucleotide sequence ID" value="NZ_JAURTK010000018.1"/>
</dbReference>
<name>A0AB73IMX4_9BURK</name>
<evidence type="ECO:0000313" key="5">
    <source>
        <dbReference type="Proteomes" id="UP001229486"/>
    </source>
</evidence>
<dbReference type="InterPro" id="IPR056103">
    <property type="entry name" value="DUF7686"/>
</dbReference>
<evidence type="ECO:0000259" key="2">
    <source>
        <dbReference type="Pfam" id="PF24735"/>
    </source>
</evidence>
<dbReference type="Pfam" id="PF24734">
    <property type="entry name" value="DUF7685"/>
    <property type="match status" value="1"/>
</dbReference>
<feature type="domain" description="DUF7685" evidence="1">
    <location>
        <begin position="5"/>
        <end position="46"/>
    </location>
</feature>
<reference evidence="4" key="1">
    <citation type="submission" date="2023-07" db="EMBL/GenBank/DDBJ databases">
        <title>Sorghum-associated microbial communities from plants grown in Nebraska, USA.</title>
        <authorList>
            <person name="Schachtman D."/>
        </authorList>
    </citation>
    <scope>NUCLEOTIDE SEQUENCE</scope>
    <source>
        <strain evidence="4">DS1061</strain>
    </source>
</reference>
<evidence type="ECO:0000313" key="4">
    <source>
        <dbReference type="EMBL" id="MDP9651301.1"/>
    </source>
</evidence>
<sequence>MAHERCEQCGNPTPPWDIIHCGSGDGTYELLCISCFNARIAESTGFAGFENVRLDPIRMIDCKGETHQFHFQLRLLGDRVALDAFELCGEVRAGYGFQLIEETDDDVIVLLGRLVEKMRRALSVRHIDFHERQIIDSTVRGRIEWDESQAGYLPLVVVDGKEVSWNELGRMLMSMEGWQFRLDIADPSEEL</sequence>
<dbReference type="EMBL" id="JAURTK010000018">
    <property type="protein sequence ID" value="MDP9651301.1"/>
    <property type="molecule type" value="Genomic_DNA"/>
</dbReference>
<dbReference type="Pfam" id="PF24735">
    <property type="entry name" value="DUF7686"/>
    <property type="match status" value="1"/>
</dbReference>
<dbReference type="InterPro" id="IPR056130">
    <property type="entry name" value="DUF7713"/>
</dbReference>
<dbReference type="AlphaFoldDB" id="A0AB73IMX4"/>
<proteinExistence type="predicted"/>
<evidence type="ECO:0000259" key="3">
    <source>
        <dbReference type="Pfam" id="PF24828"/>
    </source>
</evidence>
<organism evidence="4 5">
    <name type="scientific">Paraburkholderia caledonica</name>
    <dbReference type="NCBI Taxonomy" id="134536"/>
    <lineage>
        <taxon>Bacteria</taxon>
        <taxon>Pseudomonadati</taxon>
        <taxon>Pseudomonadota</taxon>
        <taxon>Betaproteobacteria</taxon>
        <taxon>Burkholderiales</taxon>
        <taxon>Burkholderiaceae</taxon>
        <taxon>Paraburkholderia</taxon>
    </lineage>
</organism>
<gene>
    <name evidence="4" type="ORF">J2793_006776</name>
</gene>
<feature type="domain" description="DUF7713" evidence="3">
    <location>
        <begin position="132"/>
        <end position="189"/>
    </location>
</feature>
<evidence type="ECO:0000259" key="1">
    <source>
        <dbReference type="Pfam" id="PF24734"/>
    </source>
</evidence>